<name>A0A6M3KV77_9ZZZZ</name>
<dbReference type="EMBL" id="MT142608">
    <property type="protein sequence ID" value="QJA85986.1"/>
    <property type="molecule type" value="Genomic_DNA"/>
</dbReference>
<sequence>MQWERRFWVLALIVLVTLVWAGWRRKPTEVVRIVPRIHTVHDTVRQLDTAWVTRVRTELRVDTINLTEVVTLVKPETVTVVPRIVCATSLDVPPTWGDSLMVGGLRIDPSGSEYTLTRWQAQYFATGPLRSMIVDSIPPRLNFWPAPPVVKGCNWWCSTKKYALGVGIGYSLCRLLNVVQP</sequence>
<protein>
    <submittedName>
        <fullName evidence="1">Uncharacterized protein</fullName>
    </submittedName>
</protein>
<organism evidence="1">
    <name type="scientific">viral metagenome</name>
    <dbReference type="NCBI Taxonomy" id="1070528"/>
    <lineage>
        <taxon>unclassified sequences</taxon>
        <taxon>metagenomes</taxon>
        <taxon>organismal metagenomes</taxon>
    </lineage>
</organism>
<dbReference type="AlphaFoldDB" id="A0A6M3KV77"/>
<gene>
    <name evidence="1" type="ORF">MM415B02151_0002</name>
</gene>
<reference evidence="1" key="1">
    <citation type="submission" date="2020-03" db="EMBL/GenBank/DDBJ databases">
        <title>The deep terrestrial virosphere.</title>
        <authorList>
            <person name="Holmfeldt K."/>
            <person name="Nilsson E."/>
            <person name="Simone D."/>
            <person name="Lopez-Fernandez M."/>
            <person name="Wu X."/>
            <person name="de Brujin I."/>
            <person name="Lundin D."/>
            <person name="Andersson A."/>
            <person name="Bertilsson S."/>
            <person name="Dopson M."/>
        </authorList>
    </citation>
    <scope>NUCLEOTIDE SEQUENCE</scope>
    <source>
        <strain evidence="1">MM415B02151</strain>
    </source>
</reference>
<proteinExistence type="predicted"/>
<accession>A0A6M3KV77</accession>
<evidence type="ECO:0000313" key="1">
    <source>
        <dbReference type="EMBL" id="QJA85986.1"/>
    </source>
</evidence>